<dbReference type="Gene3D" id="2.130.10.10">
    <property type="entry name" value="YVTN repeat-like/Quinoprotein amine dehydrogenase"/>
    <property type="match status" value="1"/>
</dbReference>
<evidence type="ECO:0000256" key="2">
    <source>
        <dbReference type="SAM" id="MobiDB-lite"/>
    </source>
</evidence>
<keyword evidence="4" id="KW-1185">Reference proteome</keyword>
<gene>
    <name evidence="3" type="ORF">LALA0_S01e12728g</name>
</gene>
<dbReference type="PROSITE" id="PS50294">
    <property type="entry name" value="WD_REPEATS_REGION"/>
    <property type="match status" value="1"/>
</dbReference>
<organism evidence="3 4">
    <name type="scientific">Lachancea lanzarotensis</name>
    <dbReference type="NCBI Taxonomy" id="1245769"/>
    <lineage>
        <taxon>Eukaryota</taxon>
        <taxon>Fungi</taxon>
        <taxon>Dikarya</taxon>
        <taxon>Ascomycota</taxon>
        <taxon>Saccharomycotina</taxon>
        <taxon>Saccharomycetes</taxon>
        <taxon>Saccharomycetales</taxon>
        <taxon>Saccharomycetaceae</taxon>
        <taxon>Lachancea</taxon>
    </lineage>
</organism>
<dbReference type="InterPro" id="IPR001680">
    <property type="entry name" value="WD40_rpt"/>
</dbReference>
<reference evidence="3 4" key="1">
    <citation type="submission" date="2014-12" db="EMBL/GenBank/DDBJ databases">
        <authorList>
            <person name="Neuveglise Cecile"/>
        </authorList>
    </citation>
    <scope>NUCLEOTIDE SEQUENCE [LARGE SCALE GENOMIC DNA]</scope>
    <source>
        <strain evidence="3 4">CBS 12615</strain>
    </source>
</reference>
<dbReference type="OrthoDB" id="361494at2759"/>
<dbReference type="STRING" id="1245769.A0A0C7MYH2"/>
<feature type="compositionally biased region" description="Polar residues" evidence="2">
    <location>
        <begin position="23"/>
        <end position="42"/>
    </location>
</feature>
<evidence type="ECO:0000256" key="1">
    <source>
        <dbReference type="PROSITE-ProRule" id="PRU00221"/>
    </source>
</evidence>
<dbReference type="InterPro" id="IPR036322">
    <property type="entry name" value="WD40_repeat_dom_sf"/>
</dbReference>
<dbReference type="SUPFAM" id="SSF50978">
    <property type="entry name" value="WD40 repeat-like"/>
    <property type="match status" value="1"/>
</dbReference>
<dbReference type="PROSITE" id="PS50082">
    <property type="entry name" value="WD_REPEATS_2"/>
    <property type="match status" value="1"/>
</dbReference>
<dbReference type="GO" id="GO:0000920">
    <property type="term" value="P:septum digestion after cytokinesis"/>
    <property type="evidence" value="ECO:0007669"/>
    <property type="project" value="EnsemblFungi"/>
</dbReference>
<dbReference type="HOGENOM" id="CLU_033098_0_0_1"/>
<evidence type="ECO:0000313" key="3">
    <source>
        <dbReference type="EMBL" id="CEP60517.1"/>
    </source>
</evidence>
<name>A0A0C7MYH2_9SACH</name>
<feature type="region of interest" description="Disordered" evidence="2">
    <location>
        <begin position="17"/>
        <end position="42"/>
    </location>
</feature>
<dbReference type="GO" id="GO:0001403">
    <property type="term" value="P:invasive growth in response to glucose limitation"/>
    <property type="evidence" value="ECO:0007669"/>
    <property type="project" value="EnsemblFungi"/>
</dbReference>
<keyword evidence="1" id="KW-0853">WD repeat</keyword>
<proteinExistence type="predicted"/>
<dbReference type="Proteomes" id="UP000054304">
    <property type="component" value="Unassembled WGS sequence"/>
</dbReference>
<sequence length="551" mass="61420">MSYYSPPNIFRQPAVRVRKEHQSPQTPSLDTHSRSWQNNTTRLSSPLLRKVSEDMNDYYTTKQLRSEFWTLPHREQSCTATFPNSLSCLDDVVLTSSMAPSDNLQLFRLNVQDHETAQLAELQSITVPGAPVTTSCLFPQTFSSFKQPTDHDRLLCSGHQDGVVNLISTSEAEGGAKIIKRFNHAKYLKSTQTDNLDSLLQSKRASPIRQINAWNTNGFISIVNESLFIYDLNQHRLPLYLQSFTGLEAVEANPDNPNLLALVGSRLGPSGLSLLDLRCVGGHGTLYSPDTSGSSDTNVSTACCWLNEYTIANAVKDCVKIWDIRFPGSKCTVKGHKGSVKALKFHKESQRLFTSDDENYTLAWDMENLDNVSECHLANGFQSICEENVSQVKQCGNIISSPNSTPNSPSSQTSQSGVSGFTLLELCREGSLLTLDSKELGLHSIRDVEKPFVPSKSALRYQAPVEKNTNVESDSTMNQESLLSSWDNTSEGTIDNDDFSTPIKNQQLSPIRIQDYHTHKVQNPSIYSLKEFELSGSTIYNEHIIHEEILV</sequence>
<feature type="repeat" description="WD" evidence="1">
    <location>
        <begin position="333"/>
        <end position="374"/>
    </location>
</feature>
<protein>
    <submittedName>
        <fullName evidence="3">LALA0S01e12728g1_1</fullName>
    </submittedName>
</protein>
<dbReference type="AlphaFoldDB" id="A0A0C7MYH2"/>
<dbReference type="RefSeq" id="XP_022626759.1">
    <property type="nucleotide sequence ID" value="XM_022774686.1"/>
</dbReference>
<dbReference type="GO" id="GO:0031683">
    <property type="term" value="F:G-protein beta/gamma-subunit complex binding"/>
    <property type="evidence" value="ECO:0007669"/>
    <property type="project" value="EnsemblFungi"/>
</dbReference>
<evidence type="ECO:0000313" key="4">
    <source>
        <dbReference type="Proteomes" id="UP000054304"/>
    </source>
</evidence>
<dbReference type="SMART" id="SM00320">
    <property type="entry name" value="WD40"/>
    <property type="match status" value="3"/>
</dbReference>
<dbReference type="GO" id="GO:0010969">
    <property type="term" value="P:regulation of pheromone-dependent signal transduction involved in conjugation with cellular fusion"/>
    <property type="evidence" value="ECO:0007669"/>
    <property type="project" value="EnsemblFungi"/>
</dbReference>
<dbReference type="GeneID" id="34683912"/>
<dbReference type="EMBL" id="LN736360">
    <property type="protein sequence ID" value="CEP60517.1"/>
    <property type="molecule type" value="Genomic_DNA"/>
</dbReference>
<dbReference type="InterPro" id="IPR015943">
    <property type="entry name" value="WD40/YVTN_repeat-like_dom_sf"/>
</dbReference>
<accession>A0A0C7MYH2</accession>